<dbReference type="Pfam" id="PF01943">
    <property type="entry name" value="Polysacc_synt"/>
    <property type="match status" value="1"/>
</dbReference>
<keyword evidence="3 6" id="KW-0812">Transmembrane</keyword>
<feature type="transmembrane region" description="Helical" evidence="6">
    <location>
        <begin position="291"/>
        <end position="312"/>
    </location>
</feature>
<feature type="transmembrane region" description="Helical" evidence="6">
    <location>
        <begin position="148"/>
        <end position="173"/>
    </location>
</feature>
<evidence type="ECO:0000256" key="2">
    <source>
        <dbReference type="ARBA" id="ARBA00022475"/>
    </source>
</evidence>
<sequence length="427" mass="47433">MKVSFLQNNFLQKLSVYTISSYINKAIPFLMLPILTNYLSTDEYGEVSMFLALINLLVAVFGLSIEGALMRKFYDKGESFPAVLFNYLFLLISSFSVCSVLFVIFSSEIATYSGVSVQYLAAAVLSSFFSVACYCVNSLHQVEGKAAAYAIFTNGWSFLNTLLSIILVVFFSLGVAGRVYGIAISTILMGIVGILLLCKNGIILSIDKNLISEELMVFGLPMLPMNLRGTILGFTDKLFIANIIGLSAAGVYTVGNQLAMVIDVFVRSIALAYTPWVYAKLQDESHESLKKIVRLTYTLILVIIIVSFLWIAVARLASTLLISSDYEDAFVYLNWLVACNGILGVQLLLVNFVYYSKKTKLYSLLSTFSIFLNVFLNYAFITTRGAIGAAQATLAVYATTLLFTVLIVYKQYKQIPWFTIFIRHESK</sequence>
<dbReference type="RefSeq" id="WP_005808567.1">
    <property type="nucleotide sequence ID" value="NZ_CP119603.1"/>
</dbReference>
<feature type="transmembrane region" description="Helical" evidence="6">
    <location>
        <begin position="14"/>
        <end position="35"/>
    </location>
</feature>
<gene>
    <name evidence="8" type="ORF">DXA27_15205</name>
    <name evidence="7" type="ORF">O1422_06740</name>
</gene>
<keyword evidence="2" id="KW-1003">Cell membrane</keyword>
<evidence type="ECO:0000256" key="3">
    <source>
        <dbReference type="ARBA" id="ARBA00022692"/>
    </source>
</evidence>
<protein>
    <submittedName>
        <fullName evidence="8">LPS biosynthesis protein</fullName>
    </submittedName>
    <submittedName>
        <fullName evidence="7">Oligosaccharide flippase family protein</fullName>
    </submittedName>
</protein>
<evidence type="ECO:0000256" key="6">
    <source>
        <dbReference type="SAM" id="Phobius"/>
    </source>
</evidence>
<feature type="transmembrane region" description="Helical" evidence="6">
    <location>
        <begin position="332"/>
        <end position="354"/>
    </location>
</feature>
<dbReference type="GO" id="GO:0005886">
    <property type="term" value="C:plasma membrane"/>
    <property type="evidence" value="ECO:0007669"/>
    <property type="project" value="UniProtKB-SubCell"/>
</dbReference>
<feature type="transmembrane region" description="Helical" evidence="6">
    <location>
        <begin position="361"/>
        <end position="381"/>
    </location>
</feature>
<name>A0A3E5CJA0_BACFG</name>
<evidence type="ECO:0000313" key="8">
    <source>
        <dbReference type="EMBL" id="RGY67440.1"/>
    </source>
</evidence>
<feature type="transmembrane region" description="Helical" evidence="6">
    <location>
        <begin position="47"/>
        <end position="70"/>
    </location>
</feature>
<dbReference type="InterPro" id="IPR050833">
    <property type="entry name" value="Poly_Biosynth_Transport"/>
</dbReference>
<feature type="transmembrane region" description="Helical" evidence="6">
    <location>
        <begin position="179"/>
        <end position="198"/>
    </location>
</feature>
<accession>A0A3E5CJA0</accession>
<comment type="caution">
    <text evidence="8">The sequence shown here is derived from an EMBL/GenBank/DDBJ whole genome shotgun (WGS) entry which is preliminary data.</text>
</comment>
<dbReference type="Proteomes" id="UP000284614">
    <property type="component" value="Unassembled WGS sequence"/>
</dbReference>
<dbReference type="PANTHER" id="PTHR30250:SF11">
    <property type="entry name" value="O-ANTIGEN TRANSPORTER-RELATED"/>
    <property type="match status" value="1"/>
</dbReference>
<dbReference type="AlphaFoldDB" id="A0A3E5CJA0"/>
<evidence type="ECO:0000313" key="9">
    <source>
        <dbReference type="Proteomes" id="UP000284614"/>
    </source>
</evidence>
<keyword evidence="5 6" id="KW-0472">Membrane</keyword>
<evidence type="ECO:0000256" key="4">
    <source>
        <dbReference type="ARBA" id="ARBA00022989"/>
    </source>
</evidence>
<dbReference type="EMBL" id="JAPUAC010000004">
    <property type="protein sequence ID" value="MCZ2653857.1"/>
    <property type="molecule type" value="Genomic_DNA"/>
</dbReference>
<dbReference type="InterPro" id="IPR002797">
    <property type="entry name" value="Polysacc_synth"/>
</dbReference>
<feature type="transmembrane region" description="Helical" evidence="6">
    <location>
        <begin position="82"/>
        <end position="105"/>
    </location>
</feature>
<evidence type="ECO:0000256" key="5">
    <source>
        <dbReference type="ARBA" id="ARBA00023136"/>
    </source>
</evidence>
<reference evidence="7" key="2">
    <citation type="submission" date="2022-12" db="EMBL/GenBank/DDBJ databases">
        <title>Development of a Multilocus Sequence Typing Scheme for Bacteroides fragilis Based on Whole Genome Sequencing Data and Clinical Application.</title>
        <authorList>
            <person name="Nielsen F.D."/>
            <person name="Justesen U.S."/>
        </authorList>
    </citation>
    <scope>NUCLEOTIDE SEQUENCE</scope>
    <source>
        <strain evidence="7">BF_BC_ODE_DK_2015_2</strain>
    </source>
</reference>
<dbReference type="Proteomes" id="UP001075704">
    <property type="component" value="Unassembled WGS sequence"/>
</dbReference>
<feature type="transmembrane region" description="Helical" evidence="6">
    <location>
        <begin position="117"/>
        <end position="136"/>
    </location>
</feature>
<comment type="subcellular location">
    <subcellularLocation>
        <location evidence="1">Cell membrane</location>
        <topology evidence="1">Multi-pass membrane protein</topology>
    </subcellularLocation>
</comment>
<keyword evidence="4 6" id="KW-1133">Transmembrane helix</keyword>
<reference evidence="8 9" key="1">
    <citation type="submission" date="2018-08" db="EMBL/GenBank/DDBJ databases">
        <title>A genome reference for cultivated species of the human gut microbiota.</title>
        <authorList>
            <person name="Zou Y."/>
            <person name="Xue W."/>
            <person name="Luo G."/>
        </authorList>
    </citation>
    <scope>NUCLEOTIDE SEQUENCE [LARGE SCALE GENOMIC DNA]</scope>
    <source>
        <strain evidence="8 9">OF01-1</strain>
    </source>
</reference>
<proteinExistence type="predicted"/>
<evidence type="ECO:0000256" key="1">
    <source>
        <dbReference type="ARBA" id="ARBA00004651"/>
    </source>
</evidence>
<feature type="transmembrane region" description="Helical" evidence="6">
    <location>
        <begin position="387"/>
        <end position="409"/>
    </location>
</feature>
<dbReference type="EMBL" id="QSDG01000014">
    <property type="protein sequence ID" value="RGY67440.1"/>
    <property type="molecule type" value="Genomic_DNA"/>
</dbReference>
<organism evidence="8 9">
    <name type="scientific">Bacteroides fragilis</name>
    <dbReference type="NCBI Taxonomy" id="817"/>
    <lineage>
        <taxon>Bacteria</taxon>
        <taxon>Pseudomonadati</taxon>
        <taxon>Bacteroidota</taxon>
        <taxon>Bacteroidia</taxon>
        <taxon>Bacteroidales</taxon>
        <taxon>Bacteroidaceae</taxon>
        <taxon>Bacteroides</taxon>
    </lineage>
</organism>
<evidence type="ECO:0000313" key="7">
    <source>
        <dbReference type="EMBL" id="MCZ2653857.1"/>
    </source>
</evidence>
<dbReference type="PANTHER" id="PTHR30250">
    <property type="entry name" value="PST FAMILY PREDICTED COLANIC ACID TRANSPORTER"/>
    <property type="match status" value="1"/>
</dbReference>